<organism evidence="2 3">
    <name type="scientific">Mauremys mutica</name>
    <name type="common">yellowpond turtle</name>
    <dbReference type="NCBI Taxonomy" id="74926"/>
    <lineage>
        <taxon>Eukaryota</taxon>
        <taxon>Metazoa</taxon>
        <taxon>Chordata</taxon>
        <taxon>Craniata</taxon>
        <taxon>Vertebrata</taxon>
        <taxon>Euteleostomi</taxon>
        <taxon>Archelosauria</taxon>
        <taxon>Testudinata</taxon>
        <taxon>Testudines</taxon>
        <taxon>Cryptodira</taxon>
        <taxon>Durocryptodira</taxon>
        <taxon>Testudinoidea</taxon>
        <taxon>Geoemydidae</taxon>
        <taxon>Geoemydinae</taxon>
        <taxon>Mauremys</taxon>
    </lineage>
</organism>
<comment type="caution">
    <text evidence="2">The sequence shown here is derived from an EMBL/GenBank/DDBJ whole genome shotgun (WGS) entry which is preliminary data.</text>
</comment>
<dbReference type="AlphaFoldDB" id="A0A9D4B3N7"/>
<feature type="compositionally biased region" description="Basic and acidic residues" evidence="1">
    <location>
        <begin position="159"/>
        <end position="178"/>
    </location>
</feature>
<dbReference type="InterPro" id="IPR036045">
    <property type="entry name" value="Sec1-like_sf"/>
</dbReference>
<accession>A0A9D4B3N7</accession>
<evidence type="ECO:0000313" key="2">
    <source>
        <dbReference type="EMBL" id="KAH1179369.1"/>
    </source>
</evidence>
<reference evidence="2" key="1">
    <citation type="submission" date="2021-09" db="EMBL/GenBank/DDBJ databases">
        <title>The genome of Mauremys mutica provides insights into the evolution of semi-aquatic lifestyle.</title>
        <authorList>
            <person name="Gong S."/>
            <person name="Gao Y."/>
        </authorList>
    </citation>
    <scope>NUCLEOTIDE SEQUENCE</scope>
    <source>
        <strain evidence="2">MM-2020</strain>
        <tissue evidence="2">Muscle</tissue>
    </source>
</reference>
<feature type="region of interest" description="Disordered" evidence="1">
    <location>
        <begin position="156"/>
        <end position="207"/>
    </location>
</feature>
<proteinExistence type="predicted"/>
<keyword evidence="3" id="KW-1185">Reference proteome</keyword>
<protein>
    <submittedName>
        <fullName evidence="2">Uncharacterized protein</fullName>
    </submittedName>
</protein>
<sequence length="224" mass="24563">MEKKILPPADFARLHLDLDHYEGPVPDAKEDATVPKRTQQGITEENLNKLIQHAQIPPEDSEIITNMAHLGVPIITDSTLRRRSKPERKERISEQTYQLSRWTPVVKDIMEGLLVLPLAGSELAGRAVKRTAGGLRAARSAGTTAAPVPVAAQWPAKPETADREGGGEMIEKEKEEKVNNPLESPAKLSSRLRKQSSFDSPVTSDANITPATTARATIKFHINS</sequence>
<gene>
    <name evidence="2" type="ORF">KIL84_021952</name>
</gene>
<dbReference type="Gene3D" id="1.25.40.60">
    <property type="match status" value="1"/>
</dbReference>
<dbReference type="EMBL" id="JAHDVG010000472">
    <property type="protein sequence ID" value="KAH1179369.1"/>
    <property type="molecule type" value="Genomic_DNA"/>
</dbReference>
<name>A0A9D4B3N7_9SAUR</name>
<evidence type="ECO:0000256" key="1">
    <source>
        <dbReference type="SAM" id="MobiDB-lite"/>
    </source>
</evidence>
<dbReference type="SUPFAM" id="SSF56815">
    <property type="entry name" value="Sec1/munc18-like (SM) proteins"/>
    <property type="match status" value="1"/>
</dbReference>
<feature type="compositionally biased region" description="Polar residues" evidence="1">
    <location>
        <begin position="195"/>
        <end position="207"/>
    </location>
</feature>
<dbReference type="Proteomes" id="UP000827986">
    <property type="component" value="Unassembled WGS sequence"/>
</dbReference>
<evidence type="ECO:0000313" key="3">
    <source>
        <dbReference type="Proteomes" id="UP000827986"/>
    </source>
</evidence>